<dbReference type="OrthoDB" id="6087223at2759"/>
<name>A0A8B6C845_MYTGA</name>
<proteinExistence type="predicted"/>
<dbReference type="AlphaFoldDB" id="A0A8B6C845"/>
<dbReference type="InterPro" id="IPR008983">
    <property type="entry name" value="Tumour_necrosis_fac-like_dom"/>
</dbReference>
<dbReference type="Gene3D" id="2.60.120.40">
    <property type="match status" value="1"/>
</dbReference>
<evidence type="ECO:0000313" key="2">
    <source>
        <dbReference type="Proteomes" id="UP000596742"/>
    </source>
</evidence>
<dbReference type="EMBL" id="UYJE01001281">
    <property type="protein sequence ID" value="VDI00910.1"/>
    <property type="molecule type" value="Genomic_DNA"/>
</dbReference>
<comment type="caution">
    <text evidence="1">The sequence shown here is derived from an EMBL/GenBank/DDBJ whole genome shotgun (WGS) entry which is preliminary data.</text>
</comment>
<evidence type="ECO:0000313" key="1">
    <source>
        <dbReference type="EMBL" id="VDI00910.1"/>
    </source>
</evidence>
<gene>
    <name evidence="1" type="ORF">MGAL_10B042660</name>
</gene>
<dbReference type="SUPFAM" id="SSF49842">
    <property type="entry name" value="TNF-like"/>
    <property type="match status" value="1"/>
</dbReference>
<dbReference type="PANTHER" id="PTHR33395:SF22">
    <property type="entry name" value="REVERSE TRANSCRIPTASE DOMAIN-CONTAINING PROTEIN"/>
    <property type="match status" value="1"/>
</dbReference>
<protein>
    <submittedName>
        <fullName evidence="1">Uncharacterized protein</fullName>
    </submittedName>
</protein>
<sequence>MVKKHLSHIDLNSAKKAYKKYECKLKRSYKRQEGYMLCKLKKDNPRKFYSLFRGKNQRKCDLNITDFFEYFKELVSSAPNSNKRPEVINNECVFDELDADITANEIIKAIYELKMDKSHGPDCLLNEFFIEYKDFIIPHLCTIFNAVLISGYFPSSWSDAILVPIFKSGDANDAANYRGISLVSNLVNTDMEGPHVVEGQRYSSLDNRTNEELVIGQTVLPSAPPRTMSQPRQQVVFTVEGETQQISTSCQYSKCCVVTCLLMCCLISSAVSLGLLGYGIKIVSDVYHWSAESLDDSRLDSWKFTDETTLCVTLSGKDLQHSGCAKHIFNDISGDKNYTCCVRDSRQYSFLYQLMNEEQSRRASAVNNGKCTHSKALSEVLHNGTLIWKPVKECEINGKATNASLCKINESYMYSVYISLAIRFEKTYKNLPNHQIRIKLYRRPVNGTLDSMNDVELMHKTVNVRKEFQSFENVFFYGAFNLQKGEFIYIEVKNSEYLYNYEEASVIGFYKIK</sequence>
<reference evidence="1" key="1">
    <citation type="submission" date="2018-11" db="EMBL/GenBank/DDBJ databases">
        <authorList>
            <person name="Alioto T."/>
            <person name="Alioto T."/>
        </authorList>
    </citation>
    <scope>NUCLEOTIDE SEQUENCE</scope>
</reference>
<organism evidence="1 2">
    <name type="scientific">Mytilus galloprovincialis</name>
    <name type="common">Mediterranean mussel</name>
    <dbReference type="NCBI Taxonomy" id="29158"/>
    <lineage>
        <taxon>Eukaryota</taxon>
        <taxon>Metazoa</taxon>
        <taxon>Spiralia</taxon>
        <taxon>Lophotrochozoa</taxon>
        <taxon>Mollusca</taxon>
        <taxon>Bivalvia</taxon>
        <taxon>Autobranchia</taxon>
        <taxon>Pteriomorphia</taxon>
        <taxon>Mytilida</taxon>
        <taxon>Mytiloidea</taxon>
        <taxon>Mytilidae</taxon>
        <taxon>Mytilinae</taxon>
        <taxon>Mytilus</taxon>
    </lineage>
</organism>
<keyword evidence="2" id="KW-1185">Reference proteome</keyword>
<accession>A0A8B6C845</accession>
<dbReference type="PANTHER" id="PTHR33395">
    <property type="entry name" value="TRANSCRIPTASE, PUTATIVE-RELATED-RELATED"/>
    <property type="match status" value="1"/>
</dbReference>
<dbReference type="Proteomes" id="UP000596742">
    <property type="component" value="Unassembled WGS sequence"/>
</dbReference>